<accession>A0AAN6YC57</accession>
<dbReference type="Proteomes" id="UP001301769">
    <property type="component" value="Unassembled WGS sequence"/>
</dbReference>
<sequence length="94" mass="10898">MMLSFHCILFISIIFSILTSRSHPDILVSPATPPERRRTDEEQIRNLMRDMPYLRIVPLRLLLTDCSECLFFCVKHLGSMEKRTIGARKHGVVV</sequence>
<organism evidence="2 3">
    <name type="scientific">Rhypophila decipiens</name>
    <dbReference type="NCBI Taxonomy" id="261697"/>
    <lineage>
        <taxon>Eukaryota</taxon>
        <taxon>Fungi</taxon>
        <taxon>Dikarya</taxon>
        <taxon>Ascomycota</taxon>
        <taxon>Pezizomycotina</taxon>
        <taxon>Sordariomycetes</taxon>
        <taxon>Sordariomycetidae</taxon>
        <taxon>Sordariales</taxon>
        <taxon>Naviculisporaceae</taxon>
        <taxon>Rhypophila</taxon>
    </lineage>
</organism>
<evidence type="ECO:0008006" key="4">
    <source>
        <dbReference type="Google" id="ProtNLM"/>
    </source>
</evidence>
<evidence type="ECO:0000313" key="3">
    <source>
        <dbReference type="Proteomes" id="UP001301769"/>
    </source>
</evidence>
<keyword evidence="1" id="KW-0732">Signal</keyword>
<keyword evidence="3" id="KW-1185">Reference proteome</keyword>
<name>A0AAN6YC57_9PEZI</name>
<comment type="caution">
    <text evidence="2">The sequence shown here is derived from an EMBL/GenBank/DDBJ whole genome shotgun (WGS) entry which is preliminary data.</text>
</comment>
<dbReference type="AlphaFoldDB" id="A0AAN6YC57"/>
<reference evidence="2" key="2">
    <citation type="submission" date="2023-05" db="EMBL/GenBank/DDBJ databases">
        <authorList>
            <consortium name="Lawrence Berkeley National Laboratory"/>
            <person name="Steindorff A."/>
            <person name="Hensen N."/>
            <person name="Bonometti L."/>
            <person name="Westerberg I."/>
            <person name="Brannstrom I.O."/>
            <person name="Guillou S."/>
            <person name="Cros-Aarteil S."/>
            <person name="Calhoun S."/>
            <person name="Haridas S."/>
            <person name="Kuo A."/>
            <person name="Mondo S."/>
            <person name="Pangilinan J."/>
            <person name="Riley R."/>
            <person name="Labutti K."/>
            <person name="Andreopoulos B."/>
            <person name="Lipzen A."/>
            <person name="Chen C."/>
            <person name="Yanf M."/>
            <person name="Daum C."/>
            <person name="Ng V."/>
            <person name="Clum A."/>
            <person name="Ohm R."/>
            <person name="Martin F."/>
            <person name="Silar P."/>
            <person name="Natvig D."/>
            <person name="Lalanne C."/>
            <person name="Gautier V."/>
            <person name="Ament-Velasquez S.L."/>
            <person name="Kruys A."/>
            <person name="Hutchinson M.I."/>
            <person name="Powell A.J."/>
            <person name="Barry K."/>
            <person name="Miller A.N."/>
            <person name="Grigoriev I.V."/>
            <person name="Debuchy R."/>
            <person name="Gladieux P."/>
            <person name="Thoren M.H."/>
            <person name="Johannesson H."/>
        </authorList>
    </citation>
    <scope>NUCLEOTIDE SEQUENCE</scope>
    <source>
        <strain evidence="2">PSN293</strain>
    </source>
</reference>
<evidence type="ECO:0000256" key="1">
    <source>
        <dbReference type="SAM" id="SignalP"/>
    </source>
</evidence>
<feature type="signal peptide" evidence="1">
    <location>
        <begin position="1"/>
        <end position="24"/>
    </location>
</feature>
<evidence type="ECO:0000313" key="2">
    <source>
        <dbReference type="EMBL" id="KAK4216619.1"/>
    </source>
</evidence>
<reference evidence="2" key="1">
    <citation type="journal article" date="2023" name="Mol. Phylogenet. Evol.">
        <title>Genome-scale phylogeny and comparative genomics of the fungal order Sordariales.</title>
        <authorList>
            <person name="Hensen N."/>
            <person name="Bonometti L."/>
            <person name="Westerberg I."/>
            <person name="Brannstrom I.O."/>
            <person name="Guillou S."/>
            <person name="Cros-Aarteil S."/>
            <person name="Calhoun S."/>
            <person name="Haridas S."/>
            <person name="Kuo A."/>
            <person name="Mondo S."/>
            <person name="Pangilinan J."/>
            <person name="Riley R."/>
            <person name="LaButti K."/>
            <person name="Andreopoulos B."/>
            <person name="Lipzen A."/>
            <person name="Chen C."/>
            <person name="Yan M."/>
            <person name="Daum C."/>
            <person name="Ng V."/>
            <person name="Clum A."/>
            <person name="Steindorff A."/>
            <person name="Ohm R.A."/>
            <person name="Martin F."/>
            <person name="Silar P."/>
            <person name="Natvig D.O."/>
            <person name="Lalanne C."/>
            <person name="Gautier V."/>
            <person name="Ament-Velasquez S.L."/>
            <person name="Kruys A."/>
            <person name="Hutchinson M.I."/>
            <person name="Powell A.J."/>
            <person name="Barry K."/>
            <person name="Miller A.N."/>
            <person name="Grigoriev I.V."/>
            <person name="Debuchy R."/>
            <person name="Gladieux P."/>
            <person name="Hiltunen Thoren M."/>
            <person name="Johannesson H."/>
        </authorList>
    </citation>
    <scope>NUCLEOTIDE SEQUENCE</scope>
    <source>
        <strain evidence="2">PSN293</strain>
    </source>
</reference>
<proteinExistence type="predicted"/>
<protein>
    <recommendedName>
        <fullName evidence="4">Secreted protein</fullName>
    </recommendedName>
</protein>
<feature type="chain" id="PRO_5042969973" description="Secreted protein" evidence="1">
    <location>
        <begin position="25"/>
        <end position="94"/>
    </location>
</feature>
<dbReference type="EMBL" id="MU858067">
    <property type="protein sequence ID" value="KAK4216619.1"/>
    <property type="molecule type" value="Genomic_DNA"/>
</dbReference>
<gene>
    <name evidence="2" type="ORF">QBC37DRAFT_88250</name>
</gene>